<dbReference type="AlphaFoldDB" id="A0A4Y7L7I2"/>
<feature type="region of interest" description="Disordered" evidence="1">
    <location>
        <begin position="115"/>
        <end position="139"/>
    </location>
</feature>
<sequence>MIRALRKFGGSAPVYSPHSPSANPISKPNPSLSPTHSSSSSVLLNRVRHSRVYRTEQYVHPHYFYCDMEDFKELLIGYKSGNRKMYPYIFVASTARHSEHGEDDKKLMKELGVLSQGDDKKEVHRESCPRRDEGEGKEVESTTGHAFHDFVSSYDGFSPLLVVTGDSRVFSRLVASTISIVTTENKLFSSRFMKKKRPWDWPPNPYGISGRDFFLFGRRGRKVFDPIGKPGHYLW</sequence>
<reference evidence="2 3" key="1">
    <citation type="journal article" date="2018" name="Science">
        <title>The opium poppy genome and morphinan production.</title>
        <authorList>
            <person name="Guo L."/>
            <person name="Winzer T."/>
            <person name="Yang X."/>
            <person name="Li Y."/>
            <person name="Ning Z."/>
            <person name="He Z."/>
            <person name="Teodor R."/>
            <person name="Lu Y."/>
            <person name="Bowser T.A."/>
            <person name="Graham I.A."/>
            <person name="Ye K."/>
        </authorList>
    </citation>
    <scope>NUCLEOTIDE SEQUENCE [LARGE SCALE GENOMIC DNA]</scope>
    <source>
        <strain evidence="3">cv. HN1</strain>
        <tissue evidence="2">Leaves</tissue>
    </source>
</reference>
<feature type="compositionally biased region" description="Low complexity" evidence="1">
    <location>
        <begin position="28"/>
        <end position="41"/>
    </location>
</feature>
<dbReference type="EMBL" id="CM010724">
    <property type="protein sequence ID" value="RZC80341.1"/>
    <property type="molecule type" value="Genomic_DNA"/>
</dbReference>
<accession>A0A4Y7L7I2</accession>
<evidence type="ECO:0000313" key="3">
    <source>
        <dbReference type="Proteomes" id="UP000316621"/>
    </source>
</evidence>
<proteinExistence type="predicted"/>
<keyword evidence="3" id="KW-1185">Reference proteome</keyword>
<protein>
    <submittedName>
        <fullName evidence="2">Uncharacterized protein</fullName>
    </submittedName>
</protein>
<dbReference type="Gramene" id="RZC80341">
    <property type="protein sequence ID" value="RZC80341"/>
    <property type="gene ID" value="C5167_042917"/>
</dbReference>
<organism evidence="2 3">
    <name type="scientific">Papaver somniferum</name>
    <name type="common">Opium poppy</name>
    <dbReference type="NCBI Taxonomy" id="3469"/>
    <lineage>
        <taxon>Eukaryota</taxon>
        <taxon>Viridiplantae</taxon>
        <taxon>Streptophyta</taxon>
        <taxon>Embryophyta</taxon>
        <taxon>Tracheophyta</taxon>
        <taxon>Spermatophyta</taxon>
        <taxon>Magnoliopsida</taxon>
        <taxon>Ranunculales</taxon>
        <taxon>Papaveraceae</taxon>
        <taxon>Papaveroideae</taxon>
        <taxon>Papaver</taxon>
    </lineage>
</organism>
<evidence type="ECO:0000313" key="2">
    <source>
        <dbReference type="EMBL" id="RZC80341.1"/>
    </source>
</evidence>
<name>A0A4Y7L7I2_PAPSO</name>
<gene>
    <name evidence="2" type="ORF">C5167_042917</name>
</gene>
<dbReference type="Proteomes" id="UP000316621">
    <property type="component" value="Chromosome 10"/>
</dbReference>
<feature type="region of interest" description="Disordered" evidence="1">
    <location>
        <begin position="1"/>
        <end position="41"/>
    </location>
</feature>
<evidence type="ECO:0000256" key="1">
    <source>
        <dbReference type="SAM" id="MobiDB-lite"/>
    </source>
</evidence>
<feature type="compositionally biased region" description="Basic and acidic residues" evidence="1">
    <location>
        <begin position="117"/>
        <end position="139"/>
    </location>
</feature>